<sequence length="212" mass="24036">MGRPLVYGADYSVYVRIVRLALEEKQVGYELVPVDVFAKDGLPAWYLERQPFGRIPAFEHDGFRLYETSAICRYIDEAFPGPALQPSEVRKRAVMNQLIALIDAYAYRAMVWDIYVETVSRPKEGLGIDQFKLDRALTIAATCLAELSRLKEESEWLLGDAITLADLYLAAVFGYFLRAPAAGPLLAKHSSLTSWWQRMSERNSYITTEPTT</sequence>
<dbReference type="PROSITE" id="PS50404">
    <property type="entry name" value="GST_NTER"/>
    <property type="match status" value="1"/>
</dbReference>
<dbReference type="CDD" id="cd03053">
    <property type="entry name" value="GST_N_Phi"/>
    <property type="match status" value="1"/>
</dbReference>
<keyword evidence="6" id="KW-1185">Reference proteome</keyword>
<dbReference type="InterPro" id="IPR036249">
    <property type="entry name" value="Thioredoxin-like_sf"/>
</dbReference>
<dbReference type="PANTHER" id="PTHR43900:SF3">
    <property type="entry name" value="GLUTATHIONE S-TRANSFERASE RHO"/>
    <property type="match status" value="1"/>
</dbReference>
<dbReference type="InterPro" id="IPR010987">
    <property type="entry name" value="Glutathione-S-Trfase_C-like"/>
</dbReference>
<evidence type="ECO:0000313" key="6">
    <source>
        <dbReference type="Proteomes" id="UP000680348"/>
    </source>
</evidence>
<dbReference type="EC" id="2.5.1.18" evidence="1"/>
<gene>
    <name evidence="5" type="ORF">KEU06_00110</name>
</gene>
<proteinExistence type="predicted"/>
<dbReference type="InterPro" id="IPR004045">
    <property type="entry name" value="Glutathione_S-Trfase_N"/>
</dbReference>
<dbReference type="Pfam" id="PF00043">
    <property type="entry name" value="GST_C"/>
    <property type="match status" value="1"/>
</dbReference>
<name>A0A942I1M2_9HYPH</name>
<dbReference type="Gene3D" id="3.40.30.10">
    <property type="entry name" value="Glutaredoxin"/>
    <property type="match status" value="1"/>
</dbReference>
<dbReference type="Gene3D" id="1.20.1050.10">
    <property type="match status" value="1"/>
</dbReference>
<dbReference type="GO" id="GO:0004364">
    <property type="term" value="F:glutathione transferase activity"/>
    <property type="evidence" value="ECO:0007669"/>
    <property type="project" value="UniProtKB-EC"/>
</dbReference>
<dbReference type="InterPro" id="IPR040079">
    <property type="entry name" value="Glutathione_S-Trfase"/>
</dbReference>
<evidence type="ECO:0000256" key="2">
    <source>
        <dbReference type="ARBA" id="ARBA00022679"/>
    </source>
</evidence>
<organism evidence="5 6">
    <name type="scientific">Pseudaminobacter soli</name>
    <name type="common">ex Zhang et al. 2022</name>
    <dbReference type="NCBI Taxonomy" id="2831468"/>
    <lineage>
        <taxon>Bacteria</taxon>
        <taxon>Pseudomonadati</taxon>
        <taxon>Pseudomonadota</taxon>
        <taxon>Alphaproteobacteria</taxon>
        <taxon>Hyphomicrobiales</taxon>
        <taxon>Phyllobacteriaceae</taxon>
        <taxon>Pseudaminobacter</taxon>
    </lineage>
</organism>
<evidence type="ECO:0000259" key="4">
    <source>
        <dbReference type="PROSITE" id="PS50405"/>
    </source>
</evidence>
<dbReference type="SUPFAM" id="SSF52833">
    <property type="entry name" value="Thioredoxin-like"/>
    <property type="match status" value="1"/>
</dbReference>
<feature type="domain" description="GST C-terminal" evidence="4">
    <location>
        <begin position="88"/>
        <end position="212"/>
    </location>
</feature>
<dbReference type="AlphaFoldDB" id="A0A942I1M2"/>
<dbReference type="Pfam" id="PF13417">
    <property type="entry name" value="GST_N_3"/>
    <property type="match status" value="1"/>
</dbReference>
<dbReference type="SFLD" id="SFLDG00358">
    <property type="entry name" value="Main_(cytGST)"/>
    <property type="match status" value="1"/>
</dbReference>
<dbReference type="PANTHER" id="PTHR43900">
    <property type="entry name" value="GLUTATHIONE S-TRANSFERASE RHO"/>
    <property type="match status" value="1"/>
</dbReference>
<evidence type="ECO:0000256" key="1">
    <source>
        <dbReference type="ARBA" id="ARBA00012452"/>
    </source>
</evidence>
<dbReference type="SFLD" id="SFLDS00019">
    <property type="entry name" value="Glutathione_Transferase_(cytos"/>
    <property type="match status" value="1"/>
</dbReference>
<protein>
    <recommendedName>
        <fullName evidence="1">glutathione transferase</fullName>
        <ecNumber evidence="1">2.5.1.18</ecNumber>
    </recommendedName>
</protein>
<reference evidence="5" key="1">
    <citation type="submission" date="2021-04" db="EMBL/GenBank/DDBJ databases">
        <title>Pseudaminobacter soli sp. nov., isolated from paddy soil contaminated by heavy metals.</title>
        <authorList>
            <person name="Zhang K."/>
        </authorList>
    </citation>
    <scope>NUCLEOTIDE SEQUENCE</scope>
    <source>
        <strain evidence="5">19-2017</strain>
    </source>
</reference>
<comment type="caution">
    <text evidence="5">The sequence shown here is derived from an EMBL/GenBank/DDBJ whole genome shotgun (WGS) entry which is preliminary data.</text>
</comment>
<dbReference type="InterPro" id="IPR036282">
    <property type="entry name" value="Glutathione-S-Trfase_C_sf"/>
</dbReference>
<evidence type="ECO:0000313" key="5">
    <source>
        <dbReference type="EMBL" id="MBS3647029.1"/>
    </source>
</evidence>
<dbReference type="GO" id="GO:0043295">
    <property type="term" value="F:glutathione binding"/>
    <property type="evidence" value="ECO:0007669"/>
    <property type="project" value="TreeGrafter"/>
</dbReference>
<dbReference type="SUPFAM" id="SSF47616">
    <property type="entry name" value="GST C-terminal domain-like"/>
    <property type="match status" value="1"/>
</dbReference>
<dbReference type="RefSeq" id="WP_188252605.1">
    <property type="nucleotide sequence ID" value="NZ_JABVCF010000001.1"/>
</dbReference>
<dbReference type="EMBL" id="JAGWCR010000001">
    <property type="protein sequence ID" value="MBS3647029.1"/>
    <property type="molecule type" value="Genomic_DNA"/>
</dbReference>
<accession>A0A942I1M2</accession>
<dbReference type="GO" id="GO:0005737">
    <property type="term" value="C:cytoplasm"/>
    <property type="evidence" value="ECO:0007669"/>
    <property type="project" value="TreeGrafter"/>
</dbReference>
<dbReference type="InterPro" id="IPR004046">
    <property type="entry name" value="GST_C"/>
</dbReference>
<evidence type="ECO:0000259" key="3">
    <source>
        <dbReference type="PROSITE" id="PS50404"/>
    </source>
</evidence>
<dbReference type="Proteomes" id="UP000680348">
    <property type="component" value="Unassembled WGS sequence"/>
</dbReference>
<feature type="domain" description="GST N-terminal" evidence="3">
    <location>
        <begin position="2"/>
        <end position="83"/>
    </location>
</feature>
<dbReference type="PROSITE" id="PS50405">
    <property type="entry name" value="GST_CTER"/>
    <property type="match status" value="1"/>
</dbReference>
<keyword evidence="2" id="KW-0808">Transferase</keyword>
<dbReference type="CDD" id="cd00299">
    <property type="entry name" value="GST_C_family"/>
    <property type="match status" value="1"/>
</dbReference>